<protein>
    <submittedName>
        <fullName evidence="1">Uncharacterized protein</fullName>
    </submittedName>
</protein>
<dbReference type="EMBL" id="CAKOFQ010008378">
    <property type="protein sequence ID" value="CAH2013829.1"/>
    <property type="molecule type" value="Genomic_DNA"/>
</dbReference>
<evidence type="ECO:0000313" key="2">
    <source>
        <dbReference type="Proteomes" id="UP001152888"/>
    </source>
</evidence>
<reference evidence="1" key="1">
    <citation type="submission" date="2022-03" db="EMBL/GenBank/DDBJ databases">
        <authorList>
            <person name="Sayadi A."/>
        </authorList>
    </citation>
    <scope>NUCLEOTIDE SEQUENCE</scope>
</reference>
<dbReference type="AlphaFoldDB" id="A0A9P0QAB3"/>
<comment type="caution">
    <text evidence="1">The sequence shown here is derived from an EMBL/GenBank/DDBJ whole genome shotgun (WGS) entry which is preliminary data.</text>
</comment>
<evidence type="ECO:0000313" key="1">
    <source>
        <dbReference type="EMBL" id="CAH2013829.1"/>
    </source>
</evidence>
<proteinExistence type="predicted"/>
<keyword evidence="2" id="KW-1185">Reference proteome</keyword>
<sequence>MFMSTNQRAVHEVIDVLDLIPNATVPPPFVAPHIQIKRRQIIVEELPFQGTLRPEEIIVPGISVVRNQTHFCSLRISFELKESFFFLAFVSVCETKY</sequence>
<name>A0A9P0QAB3_ACAOB</name>
<dbReference type="Proteomes" id="UP001152888">
    <property type="component" value="Unassembled WGS sequence"/>
</dbReference>
<organism evidence="1 2">
    <name type="scientific">Acanthoscelides obtectus</name>
    <name type="common">Bean weevil</name>
    <name type="synonym">Bruchus obtectus</name>
    <dbReference type="NCBI Taxonomy" id="200917"/>
    <lineage>
        <taxon>Eukaryota</taxon>
        <taxon>Metazoa</taxon>
        <taxon>Ecdysozoa</taxon>
        <taxon>Arthropoda</taxon>
        <taxon>Hexapoda</taxon>
        <taxon>Insecta</taxon>
        <taxon>Pterygota</taxon>
        <taxon>Neoptera</taxon>
        <taxon>Endopterygota</taxon>
        <taxon>Coleoptera</taxon>
        <taxon>Polyphaga</taxon>
        <taxon>Cucujiformia</taxon>
        <taxon>Chrysomeloidea</taxon>
        <taxon>Chrysomelidae</taxon>
        <taxon>Bruchinae</taxon>
        <taxon>Bruchini</taxon>
        <taxon>Acanthoscelides</taxon>
    </lineage>
</organism>
<gene>
    <name evidence="1" type="ORF">ACAOBT_LOCUS33695</name>
</gene>
<dbReference type="OrthoDB" id="1562405at2759"/>
<accession>A0A9P0QAB3</accession>